<dbReference type="Pfam" id="PF12937">
    <property type="entry name" value="F-box-like"/>
    <property type="match status" value="1"/>
</dbReference>
<dbReference type="SMART" id="SM00367">
    <property type="entry name" value="LRR_CC"/>
    <property type="match status" value="11"/>
</dbReference>
<reference evidence="4" key="2">
    <citation type="journal article" date="2021" name="Genome Biol. Evol.">
        <title>Developing a high-quality reference genome for a parasitic bivalve with doubly uniparental inheritance (Bivalvia: Unionida).</title>
        <authorList>
            <person name="Smith C.H."/>
        </authorList>
    </citation>
    <scope>NUCLEOTIDE SEQUENCE</scope>
    <source>
        <strain evidence="4">CHS0354</strain>
        <tissue evidence="4">Mantle</tissue>
    </source>
</reference>
<dbReference type="Gene3D" id="1.20.1280.50">
    <property type="match status" value="1"/>
</dbReference>
<feature type="region of interest" description="Disordered" evidence="2">
    <location>
        <begin position="113"/>
        <end position="133"/>
    </location>
</feature>
<protein>
    <recommendedName>
        <fullName evidence="3">F-box domain-containing protein</fullName>
    </recommendedName>
</protein>
<dbReference type="SMART" id="SM00256">
    <property type="entry name" value="FBOX"/>
    <property type="match status" value="1"/>
</dbReference>
<accession>A0AAE0VYK6</accession>
<dbReference type="InterPro" id="IPR001611">
    <property type="entry name" value="Leu-rich_rpt"/>
</dbReference>
<reference evidence="4" key="1">
    <citation type="journal article" date="2021" name="Genome Biol. Evol.">
        <title>A High-Quality Reference Genome for a Parasitic Bivalve with Doubly Uniparental Inheritance (Bivalvia: Unionida).</title>
        <authorList>
            <person name="Smith C.H."/>
        </authorList>
    </citation>
    <scope>NUCLEOTIDE SEQUENCE</scope>
    <source>
        <strain evidence="4">CHS0354</strain>
    </source>
</reference>
<dbReference type="PANTHER" id="PTHR13318">
    <property type="entry name" value="PARTNER OF PAIRED, ISOFORM B-RELATED"/>
    <property type="match status" value="1"/>
</dbReference>
<dbReference type="InterPro" id="IPR057207">
    <property type="entry name" value="FBXL15_LRR"/>
</dbReference>
<gene>
    <name evidence="4" type="ORF">CHS0354_003433</name>
</gene>
<evidence type="ECO:0000313" key="5">
    <source>
        <dbReference type="Proteomes" id="UP001195483"/>
    </source>
</evidence>
<proteinExistence type="predicted"/>
<organism evidence="4 5">
    <name type="scientific">Potamilus streckersoni</name>
    <dbReference type="NCBI Taxonomy" id="2493646"/>
    <lineage>
        <taxon>Eukaryota</taxon>
        <taxon>Metazoa</taxon>
        <taxon>Spiralia</taxon>
        <taxon>Lophotrochozoa</taxon>
        <taxon>Mollusca</taxon>
        <taxon>Bivalvia</taxon>
        <taxon>Autobranchia</taxon>
        <taxon>Heteroconchia</taxon>
        <taxon>Palaeoheterodonta</taxon>
        <taxon>Unionida</taxon>
        <taxon>Unionoidea</taxon>
        <taxon>Unionidae</taxon>
        <taxon>Ambleminae</taxon>
        <taxon>Lampsilini</taxon>
        <taxon>Potamilus</taxon>
    </lineage>
</organism>
<keyword evidence="1" id="KW-0833">Ubl conjugation pathway</keyword>
<dbReference type="InterPro" id="IPR006553">
    <property type="entry name" value="Leu-rich_rpt_Cys-con_subtyp"/>
</dbReference>
<evidence type="ECO:0000259" key="3">
    <source>
        <dbReference type="PROSITE" id="PS50181"/>
    </source>
</evidence>
<dbReference type="Proteomes" id="UP001195483">
    <property type="component" value="Unassembled WGS sequence"/>
</dbReference>
<dbReference type="GO" id="GO:0019005">
    <property type="term" value="C:SCF ubiquitin ligase complex"/>
    <property type="evidence" value="ECO:0007669"/>
    <property type="project" value="TreeGrafter"/>
</dbReference>
<reference evidence="4" key="3">
    <citation type="submission" date="2023-05" db="EMBL/GenBank/DDBJ databases">
        <authorList>
            <person name="Smith C.H."/>
        </authorList>
    </citation>
    <scope>NUCLEOTIDE SEQUENCE</scope>
    <source>
        <strain evidence="4">CHS0354</strain>
        <tissue evidence="4">Mantle</tissue>
    </source>
</reference>
<dbReference type="EMBL" id="JAEAOA010000272">
    <property type="protein sequence ID" value="KAK3595438.1"/>
    <property type="molecule type" value="Genomic_DNA"/>
</dbReference>
<dbReference type="AlphaFoldDB" id="A0AAE0VYK6"/>
<evidence type="ECO:0000313" key="4">
    <source>
        <dbReference type="EMBL" id="KAK3595438.1"/>
    </source>
</evidence>
<dbReference type="GO" id="GO:0031146">
    <property type="term" value="P:SCF-dependent proteasomal ubiquitin-dependent protein catabolic process"/>
    <property type="evidence" value="ECO:0007669"/>
    <property type="project" value="TreeGrafter"/>
</dbReference>
<name>A0AAE0VYK6_9BIVA</name>
<dbReference type="InterPro" id="IPR001810">
    <property type="entry name" value="F-box_dom"/>
</dbReference>
<evidence type="ECO:0000256" key="2">
    <source>
        <dbReference type="SAM" id="MobiDB-lite"/>
    </source>
</evidence>
<sequence>MEASSLSTTDTTRAVNPCKRKRIDLSDDASCSPQSDGACSSRMKVCSTKSASLPSVSKKQSLDKNTIVSSEINFSSGPLETQPLLVREEVNDRHVAQMLHFGDCDIESGEIIQDDEDDTSEPASGRVIDDLGSGVDSRGDSIKTCINAGSNSGTLSSTGQDVSGPCSSTINMHTGRRESHELAVESSVLLLPPNTYLSTWQDDWNQESKSLTQKSFLGMFRKLNETEKSSLHIENSSTDGISASCSWSYVANREDNQTFEQNLYAVSDHLLKEPHINVLPSSLLLHIFSYLSLFDILRKASLVCKYWYNLCRDPSLWRYLNLGYQMKLTDQVLGQLSLFSERVIYVDLTDCRFLTNTGIRALLNRCRYLQTLKLMRCLDITDDAFIGLDIGKASPHIQKLHFEGCSRLTDKTIIQFAKGCPDIQLLHLNHCNRMTDEGIVTLAENCHKLKRLLLDHCQMVTDDSARALAHNCPDLEYLNLMSCGLSDEGVFQLAKLKKLKVLDLSNIAKLTPRSVVKVAQHCTQLECLNISLNHVMDDACMTGIAQFGSNLRRLYCVSCNITDEGLKNLAKYRPNLEALDIAWCRMVTIKGVKALSEACPKLVYLGLIKCDNVQNDAMDELVVQFPHIKYSTFILESRRVIDRARREGFQFISPFIISS</sequence>
<comment type="caution">
    <text evidence="4">The sequence shown here is derived from an EMBL/GenBank/DDBJ whole genome shotgun (WGS) entry which is preliminary data.</text>
</comment>
<keyword evidence="5" id="KW-1185">Reference proteome</keyword>
<dbReference type="PROSITE" id="PS50181">
    <property type="entry name" value="FBOX"/>
    <property type="match status" value="1"/>
</dbReference>
<dbReference type="SUPFAM" id="SSF81383">
    <property type="entry name" value="F-box domain"/>
    <property type="match status" value="1"/>
</dbReference>
<dbReference type="Pfam" id="PF13516">
    <property type="entry name" value="LRR_6"/>
    <property type="match status" value="3"/>
</dbReference>
<dbReference type="InterPro" id="IPR032675">
    <property type="entry name" value="LRR_dom_sf"/>
</dbReference>
<feature type="domain" description="F-box" evidence="3">
    <location>
        <begin position="273"/>
        <end position="320"/>
    </location>
</feature>
<dbReference type="InterPro" id="IPR036047">
    <property type="entry name" value="F-box-like_dom_sf"/>
</dbReference>
<dbReference type="Pfam" id="PF25372">
    <property type="entry name" value="DUF7885"/>
    <property type="match status" value="1"/>
</dbReference>
<dbReference type="Gene3D" id="3.80.10.10">
    <property type="entry name" value="Ribonuclease Inhibitor"/>
    <property type="match status" value="2"/>
</dbReference>
<evidence type="ECO:0000256" key="1">
    <source>
        <dbReference type="ARBA" id="ARBA00022786"/>
    </source>
</evidence>
<dbReference type="SUPFAM" id="SSF52047">
    <property type="entry name" value="RNI-like"/>
    <property type="match status" value="2"/>
</dbReference>